<dbReference type="Pfam" id="PF17147">
    <property type="entry name" value="PFOR_II"/>
    <property type="match status" value="1"/>
</dbReference>
<keyword evidence="5" id="KW-1185">Reference proteome</keyword>
<comment type="caution">
    <text evidence="4">The sequence shown here is derived from an EMBL/GenBank/DDBJ whole genome shotgun (WGS) entry which is preliminary data.</text>
</comment>
<gene>
    <name evidence="4" type="ORF">ABC977_08375</name>
</gene>
<dbReference type="InterPro" id="IPR002880">
    <property type="entry name" value="Pyrv_Fd/Flavodoxin_OxRdtase_N"/>
</dbReference>
<evidence type="ECO:0000313" key="4">
    <source>
        <dbReference type="EMBL" id="MEY6432416.1"/>
    </source>
</evidence>
<dbReference type="Proteomes" id="UP001564408">
    <property type="component" value="Unassembled WGS sequence"/>
</dbReference>
<dbReference type="SUPFAM" id="SSF52518">
    <property type="entry name" value="Thiamin diphosphate-binding fold (THDP-binding)"/>
    <property type="match status" value="1"/>
</dbReference>
<evidence type="ECO:0000313" key="5">
    <source>
        <dbReference type="Proteomes" id="UP001564408"/>
    </source>
</evidence>
<feature type="domain" description="Pyruvate flavodoxin/ferredoxin oxidoreductase pyrimidine binding" evidence="2">
    <location>
        <begin position="39"/>
        <end position="259"/>
    </location>
</feature>
<dbReference type="InterPro" id="IPR033412">
    <property type="entry name" value="PFOR_II"/>
</dbReference>
<evidence type="ECO:0000259" key="2">
    <source>
        <dbReference type="Pfam" id="PF01855"/>
    </source>
</evidence>
<name>A0ABV4BD21_9GAMM</name>
<dbReference type="PANTHER" id="PTHR32154:SF0">
    <property type="entry name" value="PYRUVATE-FLAVODOXIN OXIDOREDUCTASE-RELATED"/>
    <property type="match status" value="1"/>
</dbReference>
<sequence>MAEGVMIHSQLKEVSAEYMLRQARRQPQFITGSEAVREAVRRANIDIAISYPITPQSESMHLVGDLYAEGYLKDYFRGENEFAVMSEIAGAASAGVRTFTATCGPGTLRAFENFPTWAGSRLPIVMVFMTRGINAPLTIQPDTIEMGFLLDTGMLMLHAENAQDLYDMILMSFDVVEQTSVHVPLGVFVDGFFVTHTRQKVNVVDEDVRLTGYDPSLSPVPTIDMETPPFRHMRDPFVMKSNFISYAAHASWQQEVMAAAARSERYLRRHLGNFVEHENPTAPIQIVASGTAVSQGREAIRMLRQEGLDAGLVKIKVIRPFPADELRAALAKAETIVIPEFNRSGWLAREVAAVIPNNDRIAAGPRVFGGMTMPPEIIVQTIKAGTPIGV</sequence>
<organism evidence="4 5">
    <name type="scientific">Thioalkalicoccus limnaeus</name>
    <dbReference type="NCBI Taxonomy" id="120681"/>
    <lineage>
        <taxon>Bacteria</taxon>
        <taxon>Pseudomonadati</taxon>
        <taxon>Pseudomonadota</taxon>
        <taxon>Gammaproteobacteria</taxon>
        <taxon>Chromatiales</taxon>
        <taxon>Chromatiaceae</taxon>
        <taxon>Thioalkalicoccus</taxon>
    </lineage>
</organism>
<dbReference type="Gene3D" id="3.40.50.970">
    <property type="match status" value="1"/>
</dbReference>
<dbReference type="CDD" id="cd07034">
    <property type="entry name" value="TPP_PYR_PFOR_IOR-alpha_like"/>
    <property type="match status" value="1"/>
</dbReference>
<dbReference type="SUPFAM" id="SSF52922">
    <property type="entry name" value="TK C-terminal domain-like"/>
    <property type="match status" value="1"/>
</dbReference>
<dbReference type="InterPro" id="IPR009014">
    <property type="entry name" value="Transketo_C/PFOR_II"/>
</dbReference>
<dbReference type="Gene3D" id="3.40.50.920">
    <property type="match status" value="1"/>
</dbReference>
<proteinExistence type="predicted"/>
<reference evidence="4 5" key="1">
    <citation type="submission" date="2024-05" db="EMBL/GenBank/DDBJ databases">
        <title>Genome Sequence and Characterization of the New Strain Purple Sulfur Bacterium of Genus Thioalkalicoccus.</title>
        <authorList>
            <person name="Bryantseva I.A."/>
            <person name="Kyndt J.A."/>
            <person name="Imhoff J.F."/>
        </authorList>
    </citation>
    <scope>NUCLEOTIDE SEQUENCE [LARGE SCALE GENOMIC DNA]</scope>
    <source>
        <strain evidence="4 5">Um2</strain>
    </source>
</reference>
<dbReference type="EMBL" id="JBDKXB010000008">
    <property type="protein sequence ID" value="MEY6432416.1"/>
    <property type="molecule type" value="Genomic_DNA"/>
</dbReference>
<evidence type="ECO:0000256" key="1">
    <source>
        <dbReference type="ARBA" id="ARBA00023002"/>
    </source>
</evidence>
<dbReference type="InterPro" id="IPR029061">
    <property type="entry name" value="THDP-binding"/>
</dbReference>
<protein>
    <submittedName>
        <fullName evidence="4">Transketolase C-terminal domain-containing protein</fullName>
    </submittedName>
</protein>
<dbReference type="InterPro" id="IPR050722">
    <property type="entry name" value="Pyruvate:ferred/Flavod_OxRd"/>
</dbReference>
<dbReference type="RefSeq" id="WP_369666803.1">
    <property type="nucleotide sequence ID" value="NZ_JBDKXB010000008.1"/>
</dbReference>
<dbReference type="Pfam" id="PF01855">
    <property type="entry name" value="POR_N"/>
    <property type="match status" value="1"/>
</dbReference>
<accession>A0ABV4BD21</accession>
<dbReference type="PANTHER" id="PTHR32154">
    <property type="entry name" value="PYRUVATE-FLAVODOXIN OXIDOREDUCTASE-RELATED"/>
    <property type="match status" value="1"/>
</dbReference>
<feature type="domain" description="Pyruvate:ferredoxin oxidoreductase core" evidence="3">
    <location>
        <begin position="283"/>
        <end position="359"/>
    </location>
</feature>
<keyword evidence="1" id="KW-0560">Oxidoreductase</keyword>
<evidence type="ECO:0000259" key="3">
    <source>
        <dbReference type="Pfam" id="PF17147"/>
    </source>
</evidence>